<dbReference type="OrthoDB" id="5835829at2759"/>
<dbReference type="PANTHER" id="PTHR48043">
    <property type="entry name" value="EG:EG0003.4 PROTEIN-RELATED"/>
    <property type="match status" value="1"/>
</dbReference>
<name>A0A0U1M7B2_TALIS</name>
<evidence type="ECO:0000313" key="3">
    <source>
        <dbReference type="EMBL" id="CRG90951.1"/>
    </source>
</evidence>
<dbReference type="STRING" id="28573.A0A0U1M7B2"/>
<protein>
    <submittedName>
        <fullName evidence="3">UDP-glucuronosyltransferase 2B30</fullName>
    </submittedName>
</protein>
<dbReference type="SUPFAM" id="SSF53756">
    <property type="entry name" value="UDP-Glycosyltransferase/glycogen phosphorylase"/>
    <property type="match status" value="1"/>
</dbReference>
<dbReference type="InterPro" id="IPR002213">
    <property type="entry name" value="UDP_glucos_trans"/>
</dbReference>
<dbReference type="CDD" id="cd03784">
    <property type="entry name" value="GT1_Gtf-like"/>
    <property type="match status" value="1"/>
</dbReference>
<gene>
    <name evidence="3" type="ORF">PISL3812_07999</name>
</gene>
<dbReference type="InterPro" id="IPR050271">
    <property type="entry name" value="UDP-glycosyltransferase"/>
</dbReference>
<dbReference type="GO" id="GO:0008194">
    <property type="term" value="F:UDP-glycosyltransferase activity"/>
    <property type="evidence" value="ECO:0007669"/>
    <property type="project" value="InterPro"/>
</dbReference>
<sequence length="554" mass="62481">MSDSQAHPTRKILLVVTTGGFTHASPVFEIGRALAARGHTIEFATFEGQERWIKGYDFISKVHLIGTGPTNEQLDAHYLRMRGWDMNQGISVSMQSKFMFDSFWPQSYHGLKAIMEDPAKRPDTMVADFFVDAVKDIYKEYNLPISTVWPLMPFLMMPCSYLPGQPGFQIDGTLTSETASLWLRIRNELVVFWGLPTIIKWIRWTNAMRKREGVNYPPHRIQKPDYLVFVNSFFGLEIPRDLPPTAATVGPLLAPDYPPLDAECENFFKSHKSVIYIALGTHIILTNKDATKIINGLLRLLEDKLIDGVIWAVGQSGRQDLDLNQTFTSTTEKGQQTLRLGDMLNGGHSDWLFSLFAPQRAILDHESTKIYFTHGGGSSANEGLFHGKPMLSMGIFMDQIANTARLVSAGVAEQLNKFTFTSEELYTKGKKILADTDGTFYRNALRLQRIAHVASRRKEHAADLVEELMYDNELRFKDGKELRPMHLQTADMRMPAYKANNWDMYAVVTLGLVAVTGSTVFAGKLLWTHRESVAGLVQSSIAASRHWVQNVLQN</sequence>
<dbReference type="OMA" id="ANEGLYH"/>
<dbReference type="Gene3D" id="3.40.50.2000">
    <property type="entry name" value="Glycogen Phosphorylase B"/>
    <property type="match status" value="2"/>
</dbReference>
<accession>A0A0U1M7B2</accession>
<keyword evidence="4" id="KW-1185">Reference proteome</keyword>
<proteinExistence type="predicted"/>
<evidence type="ECO:0000313" key="4">
    <source>
        <dbReference type="Proteomes" id="UP000054383"/>
    </source>
</evidence>
<keyword evidence="1" id="KW-0328">Glycosyltransferase</keyword>
<evidence type="ECO:0000256" key="2">
    <source>
        <dbReference type="ARBA" id="ARBA00022679"/>
    </source>
</evidence>
<dbReference type="AlphaFoldDB" id="A0A0U1M7B2"/>
<evidence type="ECO:0000256" key="1">
    <source>
        <dbReference type="ARBA" id="ARBA00022676"/>
    </source>
</evidence>
<reference evidence="3 4" key="1">
    <citation type="submission" date="2015-04" db="EMBL/GenBank/DDBJ databases">
        <authorList>
            <person name="Syromyatnikov M.Y."/>
            <person name="Popov V.N."/>
        </authorList>
    </citation>
    <scope>NUCLEOTIDE SEQUENCE [LARGE SCALE GENOMIC DNA]</scope>
    <source>
        <strain evidence="3">WF-38-12</strain>
    </source>
</reference>
<dbReference type="Proteomes" id="UP000054383">
    <property type="component" value="Unassembled WGS sequence"/>
</dbReference>
<dbReference type="Pfam" id="PF00201">
    <property type="entry name" value="UDPGT"/>
    <property type="match status" value="1"/>
</dbReference>
<keyword evidence="2 3" id="KW-0808">Transferase</keyword>
<organism evidence="3 4">
    <name type="scientific">Talaromyces islandicus</name>
    <name type="common">Penicillium islandicum</name>
    <dbReference type="NCBI Taxonomy" id="28573"/>
    <lineage>
        <taxon>Eukaryota</taxon>
        <taxon>Fungi</taxon>
        <taxon>Dikarya</taxon>
        <taxon>Ascomycota</taxon>
        <taxon>Pezizomycotina</taxon>
        <taxon>Eurotiomycetes</taxon>
        <taxon>Eurotiomycetidae</taxon>
        <taxon>Eurotiales</taxon>
        <taxon>Trichocomaceae</taxon>
        <taxon>Talaromyces</taxon>
        <taxon>Talaromyces sect. Islandici</taxon>
    </lineage>
</organism>
<dbReference type="PANTHER" id="PTHR48043:SF145">
    <property type="entry name" value="FI06409P-RELATED"/>
    <property type="match status" value="1"/>
</dbReference>
<dbReference type="EMBL" id="CVMT01000008">
    <property type="protein sequence ID" value="CRG90951.1"/>
    <property type="molecule type" value="Genomic_DNA"/>
</dbReference>